<dbReference type="InterPro" id="IPR043128">
    <property type="entry name" value="Rev_trsase/Diguanyl_cyclase"/>
</dbReference>
<sequence length="112" mass="12568">MRSVLPVVRISVTSATELRPGMTYWDISVSLPKSEFGVKKCKYLEHDISSDGIRTSQKLAEKVLNLPLPKTQNGVQSFHRSLNYYAKYIRDLPVLAATLCEAPDEQTVADEI</sequence>
<dbReference type="Gene3D" id="3.30.70.270">
    <property type="match status" value="1"/>
</dbReference>
<keyword evidence="1" id="KW-0808">Transferase</keyword>
<protein>
    <submittedName>
        <fullName evidence="1">Reverse transcriptase</fullName>
    </submittedName>
</protein>
<dbReference type="EMBL" id="NBNE01001716">
    <property type="protein sequence ID" value="OWZ12929.1"/>
    <property type="molecule type" value="Genomic_DNA"/>
</dbReference>
<evidence type="ECO:0000313" key="1">
    <source>
        <dbReference type="EMBL" id="OWZ12929.1"/>
    </source>
</evidence>
<dbReference type="InterPro" id="IPR043502">
    <property type="entry name" value="DNA/RNA_pol_sf"/>
</dbReference>
<comment type="caution">
    <text evidence="1">The sequence shown here is derived from an EMBL/GenBank/DDBJ whole genome shotgun (WGS) entry which is preliminary data.</text>
</comment>
<keyword evidence="1" id="KW-0695">RNA-directed DNA polymerase</keyword>
<dbReference type="SUPFAM" id="SSF56672">
    <property type="entry name" value="DNA/RNA polymerases"/>
    <property type="match status" value="1"/>
</dbReference>
<accession>A0A225W6Y4</accession>
<reference evidence="2" key="1">
    <citation type="submission" date="2017-03" db="EMBL/GenBank/DDBJ databases">
        <title>Phytopthora megakarya and P. palmivora, two closely related causual agents of cacao black pod achieved similar genome size and gene model numbers by different mechanisms.</title>
        <authorList>
            <person name="Ali S."/>
            <person name="Shao J."/>
            <person name="Larry D.J."/>
            <person name="Kronmiller B."/>
            <person name="Shen D."/>
            <person name="Strem M.D."/>
            <person name="Melnick R.L."/>
            <person name="Guiltinan M.J."/>
            <person name="Tyler B.M."/>
            <person name="Meinhardt L.W."/>
            <person name="Bailey B.A."/>
        </authorList>
    </citation>
    <scope>NUCLEOTIDE SEQUENCE [LARGE SCALE GENOMIC DNA]</scope>
    <source>
        <strain evidence="2">zdho120</strain>
    </source>
</reference>
<dbReference type="GO" id="GO:0003964">
    <property type="term" value="F:RNA-directed DNA polymerase activity"/>
    <property type="evidence" value="ECO:0007669"/>
    <property type="project" value="UniProtKB-KW"/>
</dbReference>
<dbReference type="PANTHER" id="PTHR33064">
    <property type="entry name" value="POL PROTEIN"/>
    <property type="match status" value="1"/>
</dbReference>
<dbReference type="Proteomes" id="UP000198211">
    <property type="component" value="Unassembled WGS sequence"/>
</dbReference>
<keyword evidence="2" id="KW-1185">Reference proteome</keyword>
<keyword evidence="1" id="KW-0548">Nucleotidyltransferase</keyword>
<proteinExistence type="predicted"/>
<gene>
    <name evidence="1" type="ORF">PHMEG_00013826</name>
</gene>
<name>A0A225W6Y4_9STRA</name>
<organism evidence="1 2">
    <name type="scientific">Phytophthora megakarya</name>
    <dbReference type="NCBI Taxonomy" id="4795"/>
    <lineage>
        <taxon>Eukaryota</taxon>
        <taxon>Sar</taxon>
        <taxon>Stramenopiles</taxon>
        <taxon>Oomycota</taxon>
        <taxon>Peronosporomycetes</taxon>
        <taxon>Peronosporales</taxon>
        <taxon>Peronosporaceae</taxon>
        <taxon>Phytophthora</taxon>
    </lineage>
</organism>
<dbReference type="PANTHER" id="PTHR33064:SF37">
    <property type="entry name" value="RIBONUCLEASE H"/>
    <property type="match status" value="1"/>
</dbReference>
<evidence type="ECO:0000313" key="2">
    <source>
        <dbReference type="Proteomes" id="UP000198211"/>
    </source>
</evidence>
<dbReference type="InterPro" id="IPR051320">
    <property type="entry name" value="Viral_Replic_Matur_Polypro"/>
</dbReference>
<dbReference type="AlphaFoldDB" id="A0A225W6Y4"/>